<dbReference type="Proteomes" id="UP001162483">
    <property type="component" value="Unassembled WGS sequence"/>
</dbReference>
<comment type="caution">
    <text evidence="1">The sequence shown here is derived from an EMBL/GenBank/DDBJ whole genome shotgun (WGS) entry which is preliminary data.</text>
</comment>
<evidence type="ECO:0000313" key="1">
    <source>
        <dbReference type="EMBL" id="CAI9543385.1"/>
    </source>
</evidence>
<gene>
    <name evidence="1" type="ORF">SPARVUS_LOCUS2268010</name>
</gene>
<sequence>MYKNLHFLKFSNFPPVPAPIHPDVTGTGTQNPDAVISRRRWPGTLQETHRGSEGQGKLCRESLCSAAW</sequence>
<evidence type="ECO:0000313" key="2">
    <source>
        <dbReference type="Proteomes" id="UP001162483"/>
    </source>
</evidence>
<reference evidence="1" key="1">
    <citation type="submission" date="2023-05" db="EMBL/GenBank/DDBJ databases">
        <authorList>
            <person name="Stuckert A."/>
        </authorList>
    </citation>
    <scope>NUCLEOTIDE SEQUENCE</scope>
</reference>
<name>A0ABN9B723_9NEOB</name>
<protein>
    <submittedName>
        <fullName evidence="1">Uncharacterized protein</fullName>
    </submittedName>
</protein>
<organism evidence="1 2">
    <name type="scientific">Staurois parvus</name>
    <dbReference type="NCBI Taxonomy" id="386267"/>
    <lineage>
        <taxon>Eukaryota</taxon>
        <taxon>Metazoa</taxon>
        <taxon>Chordata</taxon>
        <taxon>Craniata</taxon>
        <taxon>Vertebrata</taxon>
        <taxon>Euteleostomi</taxon>
        <taxon>Amphibia</taxon>
        <taxon>Batrachia</taxon>
        <taxon>Anura</taxon>
        <taxon>Neobatrachia</taxon>
        <taxon>Ranoidea</taxon>
        <taxon>Ranidae</taxon>
        <taxon>Staurois</taxon>
    </lineage>
</organism>
<proteinExistence type="predicted"/>
<keyword evidence="2" id="KW-1185">Reference proteome</keyword>
<dbReference type="EMBL" id="CATNWA010002628">
    <property type="protein sequence ID" value="CAI9543385.1"/>
    <property type="molecule type" value="Genomic_DNA"/>
</dbReference>
<accession>A0ABN9B723</accession>